<dbReference type="RefSeq" id="WP_319843422.1">
    <property type="nucleotide sequence ID" value="NZ_JAXAFJ010000002.1"/>
</dbReference>
<keyword evidence="6" id="KW-1185">Reference proteome</keyword>
<dbReference type="Pfam" id="PF07992">
    <property type="entry name" value="Pyr_redox_2"/>
    <property type="match status" value="1"/>
</dbReference>
<comment type="caution">
    <text evidence="5">The sequence shown here is derived from an EMBL/GenBank/DDBJ whole genome shotgun (WGS) entry which is preliminary data.</text>
</comment>
<proteinExistence type="predicted"/>
<dbReference type="InterPro" id="IPR023753">
    <property type="entry name" value="FAD/NAD-binding_dom"/>
</dbReference>
<dbReference type="PRINTS" id="PR00368">
    <property type="entry name" value="FADPNR"/>
</dbReference>
<dbReference type="InterPro" id="IPR050097">
    <property type="entry name" value="Ferredoxin-NADP_redctase_2"/>
</dbReference>
<dbReference type="Proteomes" id="UP001274321">
    <property type="component" value="Unassembled WGS sequence"/>
</dbReference>
<evidence type="ECO:0000313" key="5">
    <source>
        <dbReference type="EMBL" id="MDX6805300.1"/>
    </source>
</evidence>
<name>A0ABU4RNL2_9HYPH</name>
<evidence type="ECO:0000256" key="1">
    <source>
        <dbReference type="ARBA" id="ARBA00018719"/>
    </source>
</evidence>
<dbReference type="SUPFAM" id="SSF51905">
    <property type="entry name" value="FAD/NAD(P)-binding domain"/>
    <property type="match status" value="1"/>
</dbReference>
<keyword evidence="2" id="KW-0285">Flavoprotein</keyword>
<gene>
    <name evidence="5" type="ORF">SCD90_04405</name>
</gene>
<dbReference type="EMBL" id="JAXAFJ010000002">
    <property type="protein sequence ID" value="MDX6805300.1"/>
    <property type="molecule type" value="Genomic_DNA"/>
</dbReference>
<evidence type="ECO:0000313" key="6">
    <source>
        <dbReference type="Proteomes" id="UP001274321"/>
    </source>
</evidence>
<dbReference type="PANTHER" id="PTHR48105">
    <property type="entry name" value="THIOREDOXIN REDUCTASE 1-RELATED-RELATED"/>
    <property type="match status" value="1"/>
</dbReference>
<organism evidence="5 6">
    <name type="scientific">Terrihabitans rhizophilus</name>
    <dbReference type="NCBI Taxonomy" id="3092662"/>
    <lineage>
        <taxon>Bacteria</taxon>
        <taxon>Pseudomonadati</taxon>
        <taxon>Pseudomonadota</taxon>
        <taxon>Alphaproteobacteria</taxon>
        <taxon>Hyphomicrobiales</taxon>
        <taxon>Terrihabitans</taxon>
    </lineage>
</organism>
<reference evidence="5 6" key="1">
    <citation type="submission" date="2023-11" db="EMBL/GenBank/DDBJ databases">
        <authorList>
            <person name="Bao R."/>
        </authorList>
    </citation>
    <scope>NUCLEOTIDE SEQUENCE [LARGE SCALE GENOMIC DNA]</scope>
    <source>
        <strain evidence="5 6">PJ23</strain>
    </source>
</reference>
<feature type="domain" description="FAD/NAD(P)-binding" evidence="4">
    <location>
        <begin position="3"/>
        <end position="281"/>
    </location>
</feature>
<evidence type="ECO:0000256" key="2">
    <source>
        <dbReference type="ARBA" id="ARBA00022630"/>
    </source>
</evidence>
<dbReference type="Gene3D" id="3.50.50.60">
    <property type="entry name" value="FAD/NAD(P)-binding domain"/>
    <property type="match status" value="2"/>
</dbReference>
<accession>A0ABU4RNL2</accession>
<dbReference type="InterPro" id="IPR036188">
    <property type="entry name" value="FAD/NAD-bd_sf"/>
</dbReference>
<dbReference type="PRINTS" id="PR00469">
    <property type="entry name" value="PNDRDTASEII"/>
</dbReference>
<protein>
    <recommendedName>
        <fullName evidence="1">Thioredoxin reductase</fullName>
    </recommendedName>
</protein>
<sequence length="298" mass="32415">MFDAIIVGGGPAGLNAALVLGRCRRTVLLCDAGKPRNSVSRGVNGFITRDGALPFEIRDLGRAELAKYPSVEIRDVGVDDINFKPDGFEAVLGDGKRERARKVLLATGVVDNLPDIPGFHELYGHGVYNCPYCDGWEERDRRFAVYGPEDHGLNFALQLKTWSDDIVLLGDGVCGFSEEQRDLLNRNGIVIREEKVSRLESRDDALSGIRFEDGSFLERDALFFITGAKLNCGLATKLGCELTEKGVVRTEGNEKTNVPGLFVAGDASQRAQFAVVAAAEGALAALEINSQLARENLR</sequence>
<evidence type="ECO:0000259" key="4">
    <source>
        <dbReference type="Pfam" id="PF07992"/>
    </source>
</evidence>
<keyword evidence="3" id="KW-0560">Oxidoreductase</keyword>
<evidence type="ECO:0000256" key="3">
    <source>
        <dbReference type="ARBA" id="ARBA00023002"/>
    </source>
</evidence>